<organism evidence="2 3">
    <name type="scientific">Paenibacillus cellulosilyticus</name>
    <dbReference type="NCBI Taxonomy" id="375489"/>
    <lineage>
        <taxon>Bacteria</taxon>
        <taxon>Bacillati</taxon>
        <taxon>Bacillota</taxon>
        <taxon>Bacilli</taxon>
        <taxon>Bacillales</taxon>
        <taxon>Paenibacillaceae</taxon>
        <taxon>Paenibacillus</taxon>
    </lineage>
</organism>
<protein>
    <recommendedName>
        <fullName evidence="4">Butirosin biosynthesis protein H-like</fullName>
    </recommendedName>
</protein>
<gene>
    <name evidence="2" type="ORF">DFQ01_13359</name>
</gene>
<keyword evidence="3" id="KW-1185">Reference proteome</keyword>
<proteinExistence type="predicted"/>
<comment type="caution">
    <text evidence="2">The sequence shown here is derived from an EMBL/GenBank/DDBJ whole genome shotgun (WGS) entry which is preliminary data.</text>
</comment>
<feature type="coiled-coil region" evidence="1">
    <location>
        <begin position="303"/>
        <end position="337"/>
    </location>
</feature>
<evidence type="ECO:0000256" key="1">
    <source>
        <dbReference type="SAM" id="Coils"/>
    </source>
</evidence>
<evidence type="ECO:0000313" key="3">
    <source>
        <dbReference type="Proteomes" id="UP000246635"/>
    </source>
</evidence>
<accession>A0A2V2YKY8</accession>
<reference evidence="2 3" key="1">
    <citation type="submission" date="2018-05" db="EMBL/GenBank/DDBJ databases">
        <title>Genomic Encyclopedia of Type Strains, Phase III (KMG-III): the genomes of soil and plant-associated and newly described type strains.</title>
        <authorList>
            <person name="Whitman W."/>
        </authorList>
    </citation>
    <scope>NUCLEOTIDE SEQUENCE [LARGE SCALE GENOMIC DNA]</scope>
    <source>
        <strain evidence="2 3">CECT 5696</strain>
    </source>
</reference>
<evidence type="ECO:0000313" key="2">
    <source>
        <dbReference type="EMBL" id="PWV94272.1"/>
    </source>
</evidence>
<dbReference type="Proteomes" id="UP000246635">
    <property type="component" value="Unassembled WGS sequence"/>
</dbReference>
<dbReference type="AlphaFoldDB" id="A0A2V2YKY8"/>
<name>A0A2V2YKY8_9BACL</name>
<sequence>MPIQMPSVAGYKRYAHLLAIMENNPAATPWVYNHFLQLHTERAMEQDIHWLSFYMGEYFMFRHTNNPFLYYQEVEVSFMSTMMEMDEFLKLCIDRGQYVYIECDCFYLLHSISFEKVHRRSQVLVIGYDCADGQFIVMDYSTRNHYEAIEISMSQLVTAVKSGCAIDANNRSKMLLIQPEKDAAYPFNFELAYHLLDDYLHGRNTYDRFPVFRKPRENAVFGVQVYDELRRHIELMRARDSRVRPSLLPYHILWEHKKCLSGLVEYLAANKDIEVQSELRNQLSSVVKQALLLRNSLVRSFISDQNEKLIHNIDRRLDQLQEEETAAIEQLLLLLRQSSVIG</sequence>
<keyword evidence="1" id="KW-0175">Coiled coil</keyword>
<evidence type="ECO:0008006" key="4">
    <source>
        <dbReference type="Google" id="ProtNLM"/>
    </source>
</evidence>
<dbReference type="EMBL" id="QGTQ01000033">
    <property type="protein sequence ID" value="PWV94272.1"/>
    <property type="molecule type" value="Genomic_DNA"/>
</dbReference>